<dbReference type="Pfam" id="PF19512">
    <property type="entry name" value="DUF6046"/>
    <property type="match status" value="1"/>
</dbReference>
<evidence type="ECO:0000259" key="1">
    <source>
        <dbReference type="Pfam" id="PF19512"/>
    </source>
</evidence>
<accession>A0A847RV81</accession>
<organism evidence="2 3">
    <name type="scientific">Chitinophaga varians</name>
    <dbReference type="NCBI Taxonomy" id="2202339"/>
    <lineage>
        <taxon>Bacteria</taxon>
        <taxon>Pseudomonadati</taxon>
        <taxon>Bacteroidota</taxon>
        <taxon>Chitinophagia</taxon>
        <taxon>Chitinophagales</taxon>
        <taxon>Chitinophagaceae</taxon>
        <taxon>Chitinophaga</taxon>
    </lineage>
</organism>
<evidence type="ECO:0000313" key="3">
    <source>
        <dbReference type="Proteomes" id="UP000570474"/>
    </source>
</evidence>
<keyword evidence="3" id="KW-1185">Reference proteome</keyword>
<gene>
    <name evidence="2" type="ORF">HGH92_21620</name>
</gene>
<name>A0A847RV81_9BACT</name>
<reference evidence="2 3" key="1">
    <citation type="submission" date="2020-04" db="EMBL/GenBank/DDBJ databases">
        <authorList>
            <person name="Yin C."/>
        </authorList>
    </citation>
    <scope>NUCLEOTIDE SEQUENCE [LARGE SCALE GENOMIC DNA]</scope>
    <source>
        <strain evidence="2 3">Ae27</strain>
    </source>
</reference>
<dbReference type="AlphaFoldDB" id="A0A847RV81"/>
<sequence length="184" mass="21250">MTTKLLLEKYFKDIWNYNPPPFDIIHKPGNAAGGSKAPFYGREQFGRPYFMPVSIGTTQLGNDLVLRNPVMKITCRKTIVETAMVNRAGTVKELINTEDYKINIRGIIIREDNMYPLEEIKELNDYFEKNIAFFIRSALTDLFMKDGDRVVFTDITWPEVVGVENVKPYEINLITDSKFKLILD</sequence>
<dbReference type="InterPro" id="IPR046109">
    <property type="entry name" value="DUF6046"/>
</dbReference>
<dbReference type="Proteomes" id="UP000570474">
    <property type="component" value="Unassembled WGS sequence"/>
</dbReference>
<evidence type="ECO:0000313" key="2">
    <source>
        <dbReference type="EMBL" id="NLR66922.1"/>
    </source>
</evidence>
<dbReference type="RefSeq" id="WP_168872820.1">
    <property type="nucleotide sequence ID" value="NZ_JABAIA010000002.1"/>
</dbReference>
<comment type="caution">
    <text evidence="2">The sequence shown here is derived from an EMBL/GenBank/DDBJ whole genome shotgun (WGS) entry which is preliminary data.</text>
</comment>
<dbReference type="EMBL" id="JABAIA010000002">
    <property type="protein sequence ID" value="NLR66922.1"/>
    <property type="molecule type" value="Genomic_DNA"/>
</dbReference>
<protein>
    <recommendedName>
        <fullName evidence="1">DUF6046 domain-containing protein</fullName>
    </recommendedName>
</protein>
<proteinExistence type="predicted"/>
<feature type="domain" description="DUF6046" evidence="1">
    <location>
        <begin position="68"/>
        <end position="183"/>
    </location>
</feature>